<evidence type="ECO:0000313" key="7">
    <source>
        <dbReference type="Proteomes" id="UP000292507"/>
    </source>
</evidence>
<dbReference type="Proteomes" id="UP000292507">
    <property type="component" value="Unassembled WGS sequence"/>
</dbReference>
<dbReference type="PANTHER" id="PTHR10584">
    <property type="entry name" value="SUGAR KINASE"/>
    <property type="match status" value="1"/>
</dbReference>
<dbReference type="PANTHER" id="PTHR10584:SF166">
    <property type="entry name" value="RIBOKINASE"/>
    <property type="match status" value="1"/>
</dbReference>
<evidence type="ECO:0000256" key="1">
    <source>
        <dbReference type="ARBA" id="ARBA00010688"/>
    </source>
</evidence>
<feature type="domain" description="Carbohydrate kinase PfkB" evidence="5">
    <location>
        <begin position="1"/>
        <end position="309"/>
    </location>
</feature>
<dbReference type="Gene3D" id="3.40.1190.20">
    <property type="match status" value="1"/>
</dbReference>
<evidence type="ECO:0000256" key="4">
    <source>
        <dbReference type="RuleBase" id="RU003704"/>
    </source>
</evidence>
<reference evidence="6 7" key="1">
    <citation type="submission" date="2019-02" db="EMBL/GenBank/DDBJ databases">
        <title>Sequencing the genomes of 1000 actinobacteria strains.</title>
        <authorList>
            <person name="Klenk H.-P."/>
        </authorList>
    </citation>
    <scope>NUCLEOTIDE SEQUENCE [LARGE SCALE GENOMIC DNA]</scope>
    <source>
        <strain evidence="6 7">DSM 44509</strain>
    </source>
</reference>
<evidence type="ECO:0000313" key="6">
    <source>
        <dbReference type="EMBL" id="RZU33174.1"/>
    </source>
</evidence>
<dbReference type="RefSeq" id="WP_104527720.1">
    <property type="nucleotide sequence ID" value="NZ_POQT01000007.1"/>
</dbReference>
<evidence type="ECO:0000256" key="2">
    <source>
        <dbReference type="ARBA" id="ARBA00022679"/>
    </source>
</evidence>
<dbReference type="PROSITE" id="PS00583">
    <property type="entry name" value="PFKB_KINASES_1"/>
    <property type="match status" value="1"/>
</dbReference>
<name>A0A4Q7Y9G4_9ACTN</name>
<dbReference type="Pfam" id="PF00294">
    <property type="entry name" value="PfkB"/>
    <property type="match status" value="1"/>
</dbReference>
<dbReference type="InterPro" id="IPR002139">
    <property type="entry name" value="Ribo/fructo_kinase"/>
</dbReference>
<dbReference type="SUPFAM" id="SSF53613">
    <property type="entry name" value="Ribokinase-like"/>
    <property type="match status" value="1"/>
</dbReference>
<dbReference type="GO" id="GO:0016301">
    <property type="term" value="F:kinase activity"/>
    <property type="evidence" value="ECO:0007669"/>
    <property type="project" value="UniProtKB-KW"/>
</dbReference>
<dbReference type="AlphaFoldDB" id="A0A4Q7Y9G4"/>
<dbReference type="InterPro" id="IPR029056">
    <property type="entry name" value="Ribokinase-like"/>
</dbReference>
<dbReference type="InterPro" id="IPR002173">
    <property type="entry name" value="Carboh/pur_kinase_PfkB_CS"/>
</dbReference>
<keyword evidence="3 4" id="KW-0418">Kinase</keyword>
<keyword evidence="2 4" id="KW-0808">Transferase</keyword>
<comment type="similarity">
    <text evidence="1 4">Belongs to the carbohydrate kinase PfkB family.</text>
</comment>
<protein>
    <submittedName>
        <fullName evidence="6">Ribokinase</fullName>
    </submittedName>
</protein>
<dbReference type="PRINTS" id="PR00990">
    <property type="entry name" value="RIBOKINASE"/>
</dbReference>
<dbReference type="GO" id="GO:0006796">
    <property type="term" value="P:phosphate-containing compound metabolic process"/>
    <property type="evidence" value="ECO:0007669"/>
    <property type="project" value="UniProtKB-ARBA"/>
</dbReference>
<gene>
    <name evidence="6" type="ORF">BKA19_2890</name>
</gene>
<evidence type="ECO:0000256" key="3">
    <source>
        <dbReference type="ARBA" id="ARBA00022777"/>
    </source>
</evidence>
<evidence type="ECO:0000259" key="5">
    <source>
        <dbReference type="Pfam" id="PF00294"/>
    </source>
</evidence>
<dbReference type="InterPro" id="IPR011611">
    <property type="entry name" value="PfkB_dom"/>
</dbReference>
<comment type="caution">
    <text evidence="6">The sequence shown here is derived from an EMBL/GenBank/DDBJ whole genome shotgun (WGS) entry which is preliminary data.</text>
</comment>
<dbReference type="EMBL" id="SHKV01000001">
    <property type="protein sequence ID" value="RZU33174.1"/>
    <property type="molecule type" value="Genomic_DNA"/>
</dbReference>
<organism evidence="6 7">
    <name type="scientific">Blastococcus saxobsidens</name>
    <dbReference type="NCBI Taxonomy" id="138336"/>
    <lineage>
        <taxon>Bacteria</taxon>
        <taxon>Bacillati</taxon>
        <taxon>Actinomycetota</taxon>
        <taxon>Actinomycetes</taxon>
        <taxon>Geodermatophilales</taxon>
        <taxon>Geodermatophilaceae</taxon>
        <taxon>Blastococcus</taxon>
    </lineage>
</organism>
<sequence>MADVVVLGQIGRDLVLRVGELPAAGGSVPAAERRELLGGKGVNQAVALAQLGVPVALVGVVGDDRAGGDALAQAAADGIDVSGVRTRAGATTALLLDIVEDGGRRRLVEDVPPDVLLTAGDVAASGSAIAGCRVLSLQLQQPGAAVRAALERAPRTAVVVADGAPEDGPTRDAVLARADVVRADAAEAELLVGRPLADVDDAREAAARLLAAGPRLVALAVGEPGDLVAWRSGPAPGAAAGPGEVDPAWADGELVVPRLGGAPVDPTGAGDVWVAALVAALLGRRGPEEAAWLAAAAAASTVSHAGGRPALDPEELAALIARERDRAAARLSSGRG</sequence>
<keyword evidence="7" id="KW-1185">Reference proteome</keyword>
<dbReference type="PROSITE" id="PS00584">
    <property type="entry name" value="PFKB_KINASES_2"/>
    <property type="match status" value="1"/>
</dbReference>
<dbReference type="GO" id="GO:0005829">
    <property type="term" value="C:cytosol"/>
    <property type="evidence" value="ECO:0007669"/>
    <property type="project" value="TreeGrafter"/>
</dbReference>
<proteinExistence type="inferred from homology"/>
<dbReference type="OrthoDB" id="7946249at2"/>
<accession>A0A4Q7Y9G4</accession>